<keyword evidence="3" id="KW-1185">Reference proteome</keyword>
<evidence type="ECO:0000256" key="1">
    <source>
        <dbReference type="SAM" id="Phobius"/>
    </source>
</evidence>
<name>A0ABX6SB92_9PSED</name>
<accession>A0ABX6SB92</accession>
<evidence type="ECO:0000313" key="3">
    <source>
        <dbReference type="Proteomes" id="UP000515254"/>
    </source>
</evidence>
<keyword evidence="1" id="KW-0812">Transmembrane</keyword>
<protein>
    <recommendedName>
        <fullName evidence="4">DUF4760 domain-containing protein</fullName>
    </recommendedName>
</protein>
<keyword evidence="1" id="KW-0472">Membrane</keyword>
<reference evidence="2 3" key="1">
    <citation type="journal article" date="2020" name="Microbiol. Resour. Announc.">
        <title>Complete genome sequences of four natural Pseudomonas isolates that catabolize a wide range of aromatic compounds relevant to lignin valorization.</title>
        <authorList>
            <person name="Hatmaker E.A."/>
            <person name="Presley G."/>
            <person name="Cannon O."/>
            <person name="Guss A.M."/>
            <person name="Elkins J.G."/>
        </authorList>
    </citation>
    <scope>NUCLEOTIDE SEQUENCE [LARGE SCALE GENOMIC DNA]</scope>
    <source>
        <strain evidence="2 3">B10D7D</strain>
    </source>
</reference>
<gene>
    <name evidence="2" type="ORF">HNQ25_12640</name>
</gene>
<keyword evidence="1" id="KW-1133">Transmembrane helix</keyword>
<evidence type="ECO:0008006" key="4">
    <source>
        <dbReference type="Google" id="ProtNLM"/>
    </source>
</evidence>
<dbReference type="EMBL" id="CP060009">
    <property type="protein sequence ID" value="QNG99172.1"/>
    <property type="molecule type" value="Genomic_DNA"/>
</dbReference>
<proteinExistence type="predicted"/>
<feature type="transmembrane region" description="Helical" evidence="1">
    <location>
        <begin position="6"/>
        <end position="25"/>
    </location>
</feature>
<dbReference type="RefSeq" id="WP_179544827.1">
    <property type="nucleotide sequence ID" value="NZ_CP060009.1"/>
</dbReference>
<organism evidence="2 3">
    <name type="scientific">Pseudomonas sediminis</name>
    <dbReference type="NCBI Taxonomy" id="1691904"/>
    <lineage>
        <taxon>Bacteria</taxon>
        <taxon>Pseudomonadati</taxon>
        <taxon>Pseudomonadota</taxon>
        <taxon>Gammaproteobacteria</taxon>
        <taxon>Pseudomonadales</taxon>
        <taxon>Pseudomonadaceae</taxon>
        <taxon>Pseudomonas</taxon>
    </lineage>
</organism>
<sequence>MDIESAFALAGIALAALLSALGYFLKTRIEAKKSARKVLYYLLEIRFSIRGSLIDPAEIYEEFSEFMEKELTKRQLEMDRSAAESVIGPLILGHFTNLSNAIRVQLDEKILAPYEEALSDFSQINPVLAYKLKGREQLQQVISHTSDYNSALEATLKPLFDEHESQMTQEIFELSRTRNKEAIKSLCSEIDLDIIAVAKNCGIFDYLACRKLISLPNKKNTNPDIPQLSKYLDECAAMVKEQSSPRI</sequence>
<dbReference type="Proteomes" id="UP000515254">
    <property type="component" value="Chromosome"/>
</dbReference>
<evidence type="ECO:0000313" key="2">
    <source>
        <dbReference type="EMBL" id="QNG99172.1"/>
    </source>
</evidence>